<sequence>METFDLLLQGFAAAITPANLLWALLGVTIGTAVGVLPGIGPALTVALLLPITFRLEPSAALILFAGIYSGGMYGGSTTSILLNTPGESASIVSAIEGNKMARAGRAAAALATAAIGSFVAGIVATVGLTLLAPIMAQFAITLGPPEYVALMAIAFISVAALLGPNLLKGAASLVIGLTIGLVGIDVQSGQPRLTFGSDRLLDGLDVVLVVVGLFAIAETLSHVLSGTGRSTVTPVKGRTALTREEFRRSWPAWLRGTALGFPIGALPAGGAEIPTFLSYATEKRLSRHRSEFGHGAIEGVAGPESANNAAAAGVLVPLLTIGLPTSATAAIILTAFQSYGLQPGPALFAESGDLVWALIASLFIGNVMLLILNLPLVKVWARLLMLPSWSIYAAVTVFAALGAFAAGGSTTDVVILAVLGALGMLMRLADIPVAPAVVGLILGPIMEAQLRRAMTLSEGDAGILVSSPLTIVLWIIAALLLIVPPLAGAQLGRRRRRALRASGQADSDDRTPADAQR</sequence>
<feature type="transmembrane region" description="Helical" evidence="1">
    <location>
        <begin position="462"/>
        <end position="487"/>
    </location>
</feature>
<feature type="transmembrane region" description="Helical" evidence="1">
    <location>
        <begin position="309"/>
        <end position="333"/>
    </location>
</feature>
<protein>
    <submittedName>
        <fullName evidence="3">Tripartite tricarboxylate transporter permease</fullName>
    </submittedName>
</protein>
<keyword evidence="1" id="KW-1133">Transmembrane helix</keyword>
<dbReference type="Pfam" id="PF01970">
    <property type="entry name" value="TctA"/>
    <property type="match status" value="1"/>
</dbReference>
<dbReference type="Proteomes" id="UP001410795">
    <property type="component" value="Unassembled WGS sequence"/>
</dbReference>
<feature type="transmembrane region" description="Helical" evidence="1">
    <location>
        <begin position="413"/>
        <end position="442"/>
    </location>
</feature>
<feature type="transmembrane region" description="Helical" evidence="1">
    <location>
        <begin position="354"/>
        <end position="377"/>
    </location>
</feature>
<feature type="transmembrane region" description="Helical" evidence="1">
    <location>
        <begin position="20"/>
        <end position="49"/>
    </location>
</feature>
<proteinExistence type="predicted"/>
<reference evidence="4" key="1">
    <citation type="journal article" date="2019" name="Int. J. Syst. Evol. Microbiol.">
        <title>The Global Catalogue of Microorganisms (GCM) 10K type strain sequencing project: providing services to taxonomists for standard genome sequencing and annotation.</title>
        <authorList>
            <consortium name="The Broad Institute Genomics Platform"/>
            <consortium name="The Broad Institute Genome Sequencing Center for Infectious Disease"/>
            <person name="Wu L."/>
            <person name="Ma J."/>
        </authorList>
    </citation>
    <scope>NUCLEOTIDE SEQUENCE [LARGE SCALE GENOMIC DNA]</scope>
    <source>
        <strain evidence="4">JCM 16546</strain>
    </source>
</reference>
<evidence type="ECO:0000259" key="2">
    <source>
        <dbReference type="Pfam" id="PF01970"/>
    </source>
</evidence>
<comment type="caution">
    <text evidence="3">The sequence shown here is derived from an EMBL/GenBank/DDBJ whole genome shotgun (WGS) entry which is preliminary data.</text>
</comment>
<keyword evidence="4" id="KW-1185">Reference proteome</keyword>
<gene>
    <name evidence="3" type="ORF">GCM10022202_21110</name>
</gene>
<feature type="transmembrane region" description="Helical" evidence="1">
    <location>
        <begin position="61"/>
        <end position="82"/>
    </location>
</feature>
<evidence type="ECO:0000313" key="3">
    <source>
        <dbReference type="EMBL" id="GAA3660011.1"/>
    </source>
</evidence>
<keyword evidence="1" id="KW-0472">Membrane</keyword>
<dbReference type="RefSeq" id="WP_221860200.1">
    <property type="nucleotide sequence ID" value="NZ_BAAAYV010000009.1"/>
</dbReference>
<keyword evidence="1" id="KW-0812">Transmembrane</keyword>
<evidence type="ECO:0000313" key="4">
    <source>
        <dbReference type="Proteomes" id="UP001410795"/>
    </source>
</evidence>
<feature type="domain" description="DUF112" evidence="2">
    <location>
        <begin position="20"/>
        <end position="437"/>
    </location>
</feature>
<evidence type="ECO:0000256" key="1">
    <source>
        <dbReference type="SAM" id="Phobius"/>
    </source>
</evidence>
<dbReference type="InterPro" id="IPR002823">
    <property type="entry name" value="DUF112_TM"/>
</dbReference>
<feature type="transmembrane region" description="Helical" evidence="1">
    <location>
        <begin position="389"/>
        <end position="406"/>
    </location>
</feature>
<feature type="transmembrane region" description="Helical" evidence="1">
    <location>
        <begin position="106"/>
        <end position="135"/>
    </location>
</feature>
<dbReference type="PANTHER" id="PTHR35342:SF5">
    <property type="entry name" value="TRICARBOXYLIC TRANSPORT PROTEIN"/>
    <property type="match status" value="1"/>
</dbReference>
<name>A0ABP7BGD4_9MICO</name>
<feature type="transmembrane region" description="Helical" evidence="1">
    <location>
        <begin position="200"/>
        <end position="217"/>
    </location>
</feature>
<dbReference type="PANTHER" id="PTHR35342">
    <property type="entry name" value="TRICARBOXYLIC TRANSPORT PROTEIN"/>
    <property type="match status" value="1"/>
</dbReference>
<feature type="transmembrane region" description="Helical" evidence="1">
    <location>
        <begin position="147"/>
        <end position="164"/>
    </location>
</feature>
<feature type="transmembrane region" description="Helical" evidence="1">
    <location>
        <begin position="170"/>
        <end position="188"/>
    </location>
</feature>
<accession>A0ABP7BGD4</accession>
<dbReference type="EMBL" id="BAAAYV010000009">
    <property type="protein sequence ID" value="GAA3660011.1"/>
    <property type="molecule type" value="Genomic_DNA"/>
</dbReference>
<organism evidence="3 4">
    <name type="scientific">Microbacterium marinilacus</name>
    <dbReference type="NCBI Taxonomy" id="415209"/>
    <lineage>
        <taxon>Bacteria</taxon>
        <taxon>Bacillati</taxon>
        <taxon>Actinomycetota</taxon>
        <taxon>Actinomycetes</taxon>
        <taxon>Micrococcales</taxon>
        <taxon>Microbacteriaceae</taxon>
        <taxon>Microbacterium</taxon>
    </lineage>
</organism>